<feature type="chain" id="PRO_5018171486" description="Ricin B lectin domain-containing protein" evidence="2">
    <location>
        <begin position="41"/>
        <end position="214"/>
    </location>
</feature>
<evidence type="ECO:0000256" key="2">
    <source>
        <dbReference type="SAM" id="SignalP"/>
    </source>
</evidence>
<comment type="caution">
    <text evidence="3">The sequence shown here is derived from an EMBL/GenBank/DDBJ whole genome shotgun (WGS) entry which is preliminary data.</text>
</comment>
<dbReference type="RefSeq" id="WP_122148690.1">
    <property type="nucleotide sequence ID" value="NZ_RFFI01000027.1"/>
</dbReference>
<name>A0A3M2JGD5_9CELL</name>
<feature type="compositionally biased region" description="Low complexity" evidence="1">
    <location>
        <begin position="49"/>
        <end position="65"/>
    </location>
</feature>
<evidence type="ECO:0000256" key="1">
    <source>
        <dbReference type="SAM" id="MobiDB-lite"/>
    </source>
</evidence>
<feature type="signal peptide" evidence="2">
    <location>
        <begin position="1"/>
        <end position="40"/>
    </location>
</feature>
<dbReference type="AlphaFoldDB" id="A0A3M2JGD5"/>
<feature type="region of interest" description="Disordered" evidence="1">
    <location>
        <begin position="187"/>
        <end position="214"/>
    </location>
</feature>
<evidence type="ECO:0000313" key="4">
    <source>
        <dbReference type="Proteomes" id="UP000269289"/>
    </source>
</evidence>
<dbReference type="PROSITE" id="PS51257">
    <property type="entry name" value="PROKAR_LIPOPROTEIN"/>
    <property type="match status" value="1"/>
</dbReference>
<evidence type="ECO:0008006" key="5">
    <source>
        <dbReference type="Google" id="ProtNLM"/>
    </source>
</evidence>
<gene>
    <name evidence="3" type="ORF">EBM89_06745</name>
</gene>
<dbReference type="EMBL" id="RFFI01000027">
    <property type="protein sequence ID" value="RMI12872.1"/>
    <property type="molecule type" value="Genomic_DNA"/>
</dbReference>
<organism evidence="3 4">
    <name type="scientific">Cellulomonas triticagri</name>
    <dbReference type="NCBI Taxonomy" id="2483352"/>
    <lineage>
        <taxon>Bacteria</taxon>
        <taxon>Bacillati</taxon>
        <taxon>Actinomycetota</taxon>
        <taxon>Actinomycetes</taxon>
        <taxon>Micrococcales</taxon>
        <taxon>Cellulomonadaceae</taxon>
        <taxon>Cellulomonas</taxon>
    </lineage>
</organism>
<feature type="region of interest" description="Disordered" evidence="1">
    <location>
        <begin position="35"/>
        <end position="74"/>
    </location>
</feature>
<keyword evidence="4" id="KW-1185">Reference proteome</keyword>
<reference evidence="3 4" key="1">
    <citation type="submission" date="2018-10" db="EMBL/GenBank/DDBJ databases">
        <title>Isolation, diversity and antifungal activity of actinobacteria from wheat.</title>
        <authorList>
            <person name="Han C."/>
        </authorList>
    </citation>
    <scope>NUCLEOTIDE SEQUENCE [LARGE SCALE GENOMIC DNA]</scope>
    <source>
        <strain evidence="3 4">NEAU-YY56</strain>
    </source>
</reference>
<keyword evidence="2" id="KW-0732">Signal</keyword>
<evidence type="ECO:0000313" key="3">
    <source>
        <dbReference type="EMBL" id="RMI12872.1"/>
    </source>
</evidence>
<dbReference type="OrthoDB" id="4828281at2"/>
<accession>A0A3M2JGD5</accession>
<proteinExistence type="predicted"/>
<dbReference type="Proteomes" id="UP000269289">
    <property type="component" value="Unassembled WGS sequence"/>
</dbReference>
<protein>
    <recommendedName>
        <fullName evidence="5">Ricin B lectin domain-containing protein</fullName>
    </recommendedName>
</protein>
<sequence length="214" mass="21419">MITTATRTTARRRAPRAFALALTAGALVVGTSACSGDAEAEDTTGTDVTTPAPEDTADETATTPPTEEPVDGAGLLDGTRQVDIQTYGSAWVTTTVEGGVTTVTDPAEAGGVPTTWVFEPVAGGTFQVRTTATTDGQPSCLSIPGDDIVTVATCDPAAADQQLDVGTLDQPDQVNISGPGGVVVADQEGGLAVDPDPSSPASVFTLVDRGAAEG</sequence>